<dbReference type="InterPro" id="IPR002110">
    <property type="entry name" value="Ankyrin_rpt"/>
</dbReference>
<dbReference type="AlphaFoldDB" id="A0A2B7XGA9"/>
<dbReference type="Pfam" id="PF12796">
    <property type="entry name" value="Ank_2"/>
    <property type="match status" value="6"/>
</dbReference>
<dbReference type="InterPro" id="IPR036770">
    <property type="entry name" value="Ankyrin_rpt-contain_sf"/>
</dbReference>
<protein>
    <recommendedName>
        <fullName evidence="4">F-box domain-containing protein</fullName>
    </recommendedName>
</protein>
<dbReference type="PANTHER" id="PTHR24123">
    <property type="entry name" value="ANKYRIN REPEAT-CONTAINING"/>
    <property type="match status" value="1"/>
</dbReference>
<feature type="repeat" description="ANK" evidence="3">
    <location>
        <begin position="204"/>
        <end position="236"/>
    </location>
</feature>
<evidence type="ECO:0000256" key="2">
    <source>
        <dbReference type="ARBA" id="ARBA00023043"/>
    </source>
</evidence>
<feature type="repeat" description="ANK" evidence="3">
    <location>
        <begin position="553"/>
        <end position="585"/>
    </location>
</feature>
<comment type="caution">
    <text evidence="5">The sequence shown here is derived from an EMBL/GenBank/DDBJ whole genome shotgun (WGS) entry which is preliminary data.</text>
</comment>
<dbReference type="Pfam" id="PF00646">
    <property type="entry name" value="F-box"/>
    <property type="match status" value="1"/>
</dbReference>
<dbReference type="SMART" id="SM00248">
    <property type="entry name" value="ANK"/>
    <property type="match status" value="14"/>
</dbReference>
<dbReference type="SUPFAM" id="SSF48403">
    <property type="entry name" value="Ankyrin repeat"/>
    <property type="match status" value="2"/>
</dbReference>
<dbReference type="InterPro" id="IPR051165">
    <property type="entry name" value="Multifunctional_ANK_Repeat"/>
</dbReference>
<evidence type="ECO:0000256" key="1">
    <source>
        <dbReference type="ARBA" id="ARBA00022737"/>
    </source>
</evidence>
<dbReference type="InterPro" id="IPR001810">
    <property type="entry name" value="F-box_dom"/>
</dbReference>
<feature type="repeat" description="ANK" evidence="3">
    <location>
        <begin position="487"/>
        <end position="519"/>
    </location>
</feature>
<dbReference type="Proteomes" id="UP000223968">
    <property type="component" value="Unassembled WGS sequence"/>
</dbReference>
<dbReference type="PROSITE" id="PS50088">
    <property type="entry name" value="ANK_REPEAT"/>
    <property type="match status" value="11"/>
</dbReference>
<accession>A0A2B7XGA9</accession>
<evidence type="ECO:0000259" key="4">
    <source>
        <dbReference type="PROSITE" id="PS50181"/>
    </source>
</evidence>
<evidence type="ECO:0000256" key="3">
    <source>
        <dbReference type="PROSITE-ProRule" id="PRU00023"/>
    </source>
</evidence>
<feature type="repeat" description="ANK" evidence="3">
    <location>
        <begin position="455"/>
        <end position="487"/>
    </location>
</feature>
<feature type="repeat" description="ANK" evidence="3">
    <location>
        <begin position="586"/>
        <end position="618"/>
    </location>
</feature>
<sequence>MSVSLTSLPPELIGQITCQLNLRDLISFSQTARLFYNISIPRIYRAAVKYVISHEREYYVVWATNGCPYFYAPQSVLEWAANKGYAKLAEGILKIAPKGRFGYLKYKRTLELAALRGLASTVELLFENCGCHLLPARDGYIALDNAASAGHISVVNRLLKLGVNPAAAQKCGLNALDVLAARGDLKMVRLLVNAGADVSLEDSMGRTAVHYAAAGGHKEMVKFLLAAGADISSVDRYRRSALFNAALGDIDGSHGGKRIAIPRRDGGNAEVVKLLASFVTELSLLDIRGVSVLHALCEKGYIVELQALLDTGLIPIDIKDIAGFTALHHAVYAGHREVVDMLLDAGADINATDFNGRSLVHIAVIGGQHRLLEHLLSKGLDFTLCDNDGWMALHHAAYEANQEIFDVLLQANTGQFSLPPNEKRPLTLHKAAEKNNARMIQLLIDSGADLSSDKSGWYPLDAAITPGHTDIVQLLLKHGANPNELGGEYPPLNRACELGHEAIVQVLLDHGADPLLRDHAGETPIYIASCGGHIGILNRLINAGADIKDPDSGSQGALIEAVENDQTEIATLLINNGADVSFVDEMGKTALYEALEKHDRELVDLLVQAGANPRIVNEWLDMHEEAFENVVCSIPRIPIYMEGDSDEEEHYSDAS</sequence>
<feature type="repeat" description="ANK" evidence="3">
    <location>
        <begin position="322"/>
        <end position="354"/>
    </location>
</feature>
<dbReference type="SUPFAM" id="SSF81383">
    <property type="entry name" value="F-box domain"/>
    <property type="match status" value="1"/>
</dbReference>
<dbReference type="Gene3D" id="1.25.40.20">
    <property type="entry name" value="Ankyrin repeat-containing domain"/>
    <property type="match status" value="3"/>
</dbReference>
<dbReference type="PRINTS" id="PR01415">
    <property type="entry name" value="ANKYRIN"/>
</dbReference>
<evidence type="ECO:0000313" key="5">
    <source>
        <dbReference type="EMBL" id="PGH07939.1"/>
    </source>
</evidence>
<proteinExistence type="predicted"/>
<feature type="repeat" description="ANK" evidence="3">
    <location>
        <begin position="138"/>
        <end position="170"/>
    </location>
</feature>
<feature type="repeat" description="ANK" evidence="3">
    <location>
        <begin position="355"/>
        <end position="387"/>
    </location>
</feature>
<feature type="repeat" description="ANK" evidence="3">
    <location>
        <begin position="520"/>
        <end position="552"/>
    </location>
</feature>
<evidence type="ECO:0000313" key="6">
    <source>
        <dbReference type="Proteomes" id="UP000223968"/>
    </source>
</evidence>
<keyword evidence="1" id="KW-0677">Repeat</keyword>
<dbReference type="PROSITE" id="PS50181">
    <property type="entry name" value="FBOX"/>
    <property type="match status" value="1"/>
</dbReference>
<reference evidence="5 6" key="1">
    <citation type="submission" date="2017-10" db="EMBL/GenBank/DDBJ databases">
        <title>Comparative genomics in systemic dimorphic fungi from Ajellomycetaceae.</title>
        <authorList>
            <person name="Munoz J.F."/>
            <person name="Mcewen J.G."/>
            <person name="Clay O.K."/>
            <person name="Cuomo C.A."/>
        </authorList>
    </citation>
    <scope>NUCLEOTIDE SEQUENCE [LARGE SCALE GENOMIC DNA]</scope>
    <source>
        <strain evidence="5 6">UAMH5409</strain>
    </source>
</reference>
<dbReference type="EMBL" id="PDNB01000105">
    <property type="protein sequence ID" value="PGH07939.1"/>
    <property type="molecule type" value="Genomic_DNA"/>
</dbReference>
<dbReference type="STRING" id="1447875.A0A2B7XGA9"/>
<dbReference type="InterPro" id="IPR036047">
    <property type="entry name" value="F-box-like_dom_sf"/>
</dbReference>
<keyword evidence="6" id="KW-1185">Reference proteome</keyword>
<organism evidence="5 6">
    <name type="scientific">Helicocarpus griseus UAMH5409</name>
    <dbReference type="NCBI Taxonomy" id="1447875"/>
    <lineage>
        <taxon>Eukaryota</taxon>
        <taxon>Fungi</taxon>
        <taxon>Dikarya</taxon>
        <taxon>Ascomycota</taxon>
        <taxon>Pezizomycotina</taxon>
        <taxon>Eurotiomycetes</taxon>
        <taxon>Eurotiomycetidae</taxon>
        <taxon>Onygenales</taxon>
        <taxon>Ajellomycetaceae</taxon>
        <taxon>Helicocarpus</taxon>
    </lineage>
</organism>
<keyword evidence="2 3" id="KW-0040">ANK repeat</keyword>
<dbReference type="OrthoDB" id="341259at2759"/>
<feature type="repeat" description="ANK" evidence="3">
    <location>
        <begin position="423"/>
        <end position="455"/>
    </location>
</feature>
<name>A0A2B7XGA9_9EURO</name>
<dbReference type="PROSITE" id="PS50297">
    <property type="entry name" value="ANK_REP_REGION"/>
    <property type="match status" value="9"/>
</dbReference>
<feature type="domain" description="F-box" evidence="4">
    <location>
        <begin position="2"/>
        <end position="47"/>
    </location>
</feature>
<gene>
    <name evidence="5" type="ORF">AJ79_06147</name>
</gene>
<feature type="repeat" description="ANK" evidence="3">
    <location>
        <begin position="171"/>
        <end position="203"/>
    </location>
</feature>
<dbReference type="PANTHER" id="PTHR24123:SF33">
    <property type="entry name" value="PROTEIN HOS4"/>
    <property type="match status" value="1"/>
</dbReference>